<evidence type="ECO:0000256" key="1">
    <source>
        <dbReference type="ARBA" id="ARBA00008560"/>
    </source>
</evidence>
<feature type="region of interest" description="Disordered" evidence="6">
    <location>
        <begin position="1"/>
        <end position="21"/>
    </location>
</feature>
<evidence type="ECO:0000256" key="4">
    <source>
        <dbReference type="ARBA" id="ARBA00035178"/>
    </source>
</evidence>
<dbReference type="AlphaFoldDB" id="A0A975ADT1"/>
<dbReference type="GO" id="GO:0015934">
    <property type="term" value="C:large ribosomal subunit"/>
    <property type="evidence" value="ECO:0007669"/>
    <property type="project" value="InterPro"/>
</dbReference>
<dbReference type="InterPro" id="IPR002677">
    <property type="entry name" value="Ribosomal_bL32"/>
</dbReference>
<reference evidence="7" key="1">
    <citation type="submission" date="2021-02" db="EMBL/GenBank/DDBJ databases">
        <authorList>
            <person name="Franco D."/>
        </authorList>
    </citation>
    <scope>NUCLEOTIDE SEQUENCE</scope>
    <source>
        <strain evidence="7">DICMUL</strain>
    </source>
</reference>
<accession>A0A975ADT1</accession>
<proteinExistence type="inferred from homology"/>
<protein>
    <recommendedName>
        <fullName evidence="4">Large ribosomal subunit protein bL32</fullName>
    </recommendedName>
    <alternativeName>
        <fullName evidence="5">50S ribosomal protein L32</fullName>
    </alternativeName>
</protein>
<reference evidence="7" key="2">
    <citation type="submission" date="2021-03" db="EMBL/GenBank/DDBJ databases">
        <title>Alternative transmission patterns in independently acquired nutritional co-symbionts of Dictyopharidae planthoppers.</title>
        <authorList>
            <person name="Michalik A."/>
            <person name="Lukasik P."/>
        </authorList>
    </citation>
    <scope>NUCLEOTIDE SEQUENCE</scope>
    <source>
        <strain evidence="7">DICMUL</strain>
    </source>
</reference>
<evidence type="ECO:0000256" key="6">
    <source>
        <dbReference type="SAM" id="MobiDB-lite"/>
    </source>
</evidence>
<dbReference type="InterPro" id="IPR011332">
    <property type="entry name" value="Ribosomal_zn-bd"/>
</dbReference>
<dbReference type="SUPFAM" id="SSF57829">
    <property type="entry name" value="Zn-binding ribosomal proteins"/>
    <property type="match status" value="1"/>
</dbReference>
<dbReference type="Proteomes" id="UP000663602">
    <property type="component" value="Chromosome"/>
</dbReference>
<evidence type="ECO:0000256" key="3">
    <source>
        <dbReference type="ARBA" id="ARBA00023274"/>
    </source>
</evidence>
<gene>
    <name evidence="7" type="ORF">JSR02_00315</name>
</gene>
<evidence type="ECO:0000313" key="8">
    <source>
        <dbReference type="Proteomes" id="UP000663602"/>
    </source>
</evidence>
<dbReference type="EMBL" id="CP071410">
    <property type="protein sequence ID" value="QSW37895.1"/>
    <property type="molecule type" value="Genomic_DNA"/>
</dbReference>
<sequence length="54" mass="6529">MAVPKKKKTRSKRNKKNINKKIKQHPYYLCKHCQQALPYIQKKFNKVRTGFEPI</sequence>
<evidence type="ECO:0000256" key="2">
    <source>
        <dbReference type="ARBA" id="ARBA00022980"/>
    </source>
</evidence>
<evidence type="ECO:0000256" key="5">
    <source>
        <dbReference type="ARBA" id="ARBA00035491"/>
    </source>
</evidence>
<keyword evidence="3" id="KW-0687">Ribonucleoprotein</keyword>
<comment type="similarity">
    <text evidence="1">Belongs to the bacterial ribosomal protein bL32 family.</text>
</comment>
<name>A0A975ADT1_9PROT</name>
<dbReference type="GO" id="GO:0006412">
    <property type="term" value="P:translation"/>
    <property type="evidence" value="ECO:0007669"/>
    <property type="project" value="InterPro"/>
</dbReference>
<dbReference type="GO" id="GO:0003735">
    <property type="term" value="F:structural constituent of ribosome"/>
    <property type="evidence" value="ECO:0007669"/>
    <property type="project" value="InterPro"/>
</dbReference>
<keyword evidence="2 7" id="KW-0689">Ribosomal protein</keyword>
<evidence type="ECO:0000313" key="7">
    <source>
        <dbReference type="EMBL" id="QSW37895.1"/>
    </source>
</evidence>
<organism evidence="7 8">
    <name type="scientific">Candidatus Vidania fulgoroideorum</name>
    <dbReference type="NCBI Taxonomy" id="881286"/>
    <lineage>
        <taxon>Bacteria</taxon>
        <taxon>Pseudomonadati</taxon>
        <taxon>Pseudomonadota</taxon>
        <taxon>Betaproteobacteria</taxon>
        <taxon>Candidatus Vidania</taxon>
    </lineage>
</organism>
<dbReference type="Pfam" id="PF01783">
    <property type="entry name" value="Ribosomal_L32p"/>
    <property type="match status" value="1"/>
</dbReference>